<evidence type="ECO:0000313" key="4">
    <source>
        <dbReference type="Proteomes" id="UP000313849"/>
    </source>
</evidence>
<evidence type="ECO:0000259" key="2">
    <source>
        <dbReference type="Pfam" id="PF00156"/>
    </source>
</evidence>
<dbReference type="RefSeq" id="WP_139986370.1">
    <property type="nucleotide sequence ID" value="NZ_VENP01000013.1"/>
</dbReference>
<dbReference type="OrthoDB" id="5242900at2"/>
<dbReference type="Pfam" id="PF00156">
    <property type="entry name" value="Pribosyltran"/>
    <property type="match status" value="1"/>
</dbReference>
<sequence>MARLPRPPRLAALVRDVAAEATRLAVPLECAGCGRWDVVLCAACLELLRPERVDGGAPALEPGLPVWGCGWYEREVRRIVLGWKTRGRLDVEPHLARVLAACGTRVAGGPDAPGGAEVWVVPAPSGPHRRLRGRPPVTRLALAVARGLAEAGRPARVVVALGGGGRRTHRGAGARARRRHAPVRTRLALDGTAVVLVDDVLTTGGTLQACRTAVTAAGGTVLGAVVLAAARPPGRAVHGLSRSVMVE</sequence>
<proteinExistence type="inferred from homology"/>
<evidence type="ECO:0000256" key="1">
    <source>
        <dbReference type="ARBA" id="ARBA00008007"/>
    </source>
</evidence>
<dbReference type="SUPFAM" id="SSF53271">
    <property type="entry name" value="PRTase-like"/>
    <property type="match status" value="1"/>
</dbReference>
<accession>A0A5C5BCJ0</accession>
<gene>
    <name evidence="3" type="ORF">FH969_05170</name>
</gene>
<dbReference type="Gene3D" id="3.40.50.2020">
    <property type="match status" value="1"/>
</dbReference>
<evidence type="ECO:0000313" key="3">
    <source>
        <dbReference type="EMBL" id="TNU75941.1"/>
    </source>
</evidence>
<comment type="caution">
    <text evidence="3">The sequence shown here is derived from an EMBL/GenBank/DDBJ whole genome shotgun (WGS) entry which is preliminary data.</text>
</comment>
<protein>
    <submittedName>
        <fullName evidence="3">ComF family protein</fullName>
    </submittedName>
</protein>
<keyword evidence="4" id="KW-1185">Reference proteome</keyword>
<dbReference type="EMBL" id="VENP01000013">
    <property type="protein sequence ID" value="TNU75941.1"/>
    <property type="molecule type" value="Genomic_DNA"/>
</dbReference>
<dbReference type="AlphaFoldDB" id="A0A5C5BCJ0"/>
<dbReference type="PANTHER" id="PTHR47505:SF1">
    <property type="entry name" value="DNA UTILIZATION PROTEIN YHGH"/>
    <property type="match status" value="1"/>
</dbReference>
<organism evidence="3 4">
    <name type="scientific">Miniimonas arenae</name>
    <dbReference type="NCBI Taxonomy" id="676201"/>
    <lineage>
        <taxon>Bacteria</taxon>
        <taxon>Bacillati</taxon>
        <taxon>Actinomycetota</taxon>
        <taxon>Actinomycetes</taxon>
        <taxon>Micrococcales</taxon>
        <taxon>Beutenbergiaceae</taxon>
        <taxon>Miniimonas</taxon>
    </lineage>
</organism>
<dbReference type="CDD" id="cd06223">
    <property type="entry name" value="PRTases_typeI"/>
    <property type="match status" value="1"/>
</dbReference>
<name>A0A5C5BCJ0_9MICO</name>
<dbReference type="Proteomes" id="UP000313849">
    <property type="component" value="Unassembled WGS sequence"/>
</dbReference>
<dbReference type="InterPro" id="IPR051910">
    <property type="entry name" value="ComF/GntX_DNA_util-trans"/>
</dbReference>
<dbReference type="InterPro" id="IPR000836">
    <property type="entry name" value="PRTase_dom"/>
</dbReference>
<feature type="domain" description="Phosphoribosyltransferase" evidence="2">
    <location>
        <begin position="187"/>
        <end position="230"/>
    </location>
</feature>
<dbReference type="InterPro" id="IPR029057">
    <property type="entry name" value="PRTase-like"/>
</dbReference>
<dbReference type="PANTHER" id="PTHR47505">
    <property type="entry name" value="DNA UTILIZATION PROTEIN YHGH"/>
    <property type="match status" value="1"/>
</dbReference>
<reference evidence="3 4" key="1">
    <citation type="submission" date="2019-06" db="EMBL/GenBank/DDBJ databases">
        <title>Draft genome sequence of Miniimonas arenae KCTC 19750T isolated from sea sand.</title>
        <authorList>
            <person name="Park S.-J."/>
        </authorList>
    </citation>
    <scope>NUCLEOTIDE SEQUENCE [LARGE SCALE GENOMIC DNA]</scope>
    <source>
        <strain evidence="3 4">KCTC 19750</strain>
    </source>
</reference>
<comment type="similarity">
    <text evidence="1">Belongs to the ComF/GntX family.</text>
</comment>